<sequence length="60" mass="7071">MEPCRYCRKTNHSISFCPLLRCSVCGMQGHRSTKCKLEALRKQECNRDFFVIVPLSHRQK</sequence>
<dbReference type="InterPro" id="IPR001878">
    <property type="entry name" value="Znf_CCHC"/>
</dbReference>
<name>A0A6C0JQY3_9ZZZZ</name>
<dbReference type="EMBL" id="MN740695">
    <property type="protein sequence ID" value="QHU08172.1"/>
    <property type="molecule type" value="Genomic_DNA"/>
</dbReference>
<protein>
    <recommendedName>
        <fullName evidence="1">CCHC-type domain-containing protein</fullName>
    </recommendedName>
</protein>
<reference evidence="2" key="1">
    <citation type="journal article" date="2020" name="Nature">
        <title>Giant virus diversity and host interactions through global metagenomics.</title>
        <authorList>
            <person name="Schulz F."/>
            <person name="Roux S."/>
            <person name="Paez-Espino D."/>
            <person name="Jungbluth S."/>
            <person name="Walsh D.A."/>
            <person name="Denef V.J."/>
            <person name="McMahon K.D."/>
            <person name="Konstantinidis K.T."/>
            <person name="Eloe-Fadrosh E.A."/>
            <person name="Kyrpides N.C."/>
            <person name="Woyke T."/>
        </authorList>
    </citation>
    <scope>NUCLEOTIDE SEQUENCE</scope>
    <source>
        <strain evidence="2">GVMAG-S-1062768-28</strain>
    </source>
</reference>
<accession>A0A6C0JQY3</accession>
<evidence type="ECO:0000313" key="2">
    <source>
        <dbReference type="EMBL" id="QHU08172.1"/>
    </source>
</evidence>
<feature type="domain" description="CCHC-type" evidence="1">
    <location>
        <begin position="3"/>
        <end position="19"/>
    </location>
</feature>
<organism evidence="2">
    <name type="scientific">viral metagenome</name>
    <dbReference type="NCBI Taxonomy" id="1070528"/>
    <lineage>
        <taxon>unclassified sequences</taxon>
        <taxon>metagenomes</taxon>
        <taxon>organismal metagenomes</taxon>
    </lineage>
</organism>
<dbReference type="AlphaFoldDB" id="A0A6C0JQY3"/>
<feature type="domain" description="CCHC-type" evidence="1">
    <location>
        <begin position="21"/>
        <end position="37"/>
    </location>
</feature>
<proteinExistence type="predicted"/>
<dbReference type="GO" id="GO:0003676">
    <property type="term" value="F:nucleic acid binding"/>
    <property type="evidence" value="ECO:0007669"/>
    <property type="project" value="InterPro"/>
</dbReference>
<dbReference type="GO" id="GO:0008270">
    <property type="term" value="F:zinc ion binding"/>
    <property type="evidence" value="ECO:0007669"/>
    <property type="project" value="InterPro"/>
</dbReference>
<evidence type="ECO:0000259" key="1">
    <source>
        <dbReference type="SMART" id="SM00343"/>
    </source>
</evidence>
<dbReference type="SMART" id="SM00343">
    <property type="entry name" value="ZnF_C2HC"/>
    <property type="match status" value="2"/>
</dbReference>